<keyword evidence="5" id="KW-1185">Reference proteome</keyword>
<dbReference type="AlphaFoldDB" id="A0AAX3ZGY2"/>
<name>A0AAX3ZGY2_STRRO</name>
<evidence type="ECO:0000259" key="1">
    <source>
        <dbReference type="Pfam" id="PF04149"/>
    </source>
</evidence>
<dbReference type="RefSeq" id="WP_030969561.1">
    <property type="nucleotide sequence ID" value="NZ_CP121271.1"/>
</dbReference>
<dbReference type="InterPro" id="IPR007278">
    <property type="entry name" value="DUF397"/>
</dbReference>
<evidence type="ECO:0000313" key="5">
    <source>
        <dbReference type="Proteomes" id="UP001605990"/>
    </source>
</evidence>
<accession>A0AAX3ZGY2</accession>
<dbReference type="Proteomes" id="UP001605990">
    <property type="component" value="Unassembled WGS sequence"/>
</dbReference>
<dbReference type="EMBL" id="CP121271">
    <property type="protein sequence ID" value="WMC86489.1"/>
    <property type="molecule type" value="Genomic_DNA"/>
</dbReference>
<dbReference type="EMBL" id="JBIENY010000172">
    <property type="protein sequence ID" value="MFG6295801.1"/>
    <property type="molecule type" value="Genomic_DNA"/>
</dbReference>
<dbReference type="GeneID" id="90943027"/>
<evidence type="ECO:0000313" key="4">
    <source>
        <dbReference type="Proteomes" id="UP001231701"/>
    </source>
</evidence>
<dbReference type="Pfam" id="PF04149">
    <property type="entry name" value="DUF397"/>
    <property type="match status" value="1"/>
</dbReference>
<protein>
    <submittedName>
        <fullName evidence="3">DUF397 domain-containing protein</fullName>
    </submittedName>
</protein>
<reference evidence="2 5" key="2">
    <citation type="submission" date="2024-10" db="EMBL/GenBank/DDBJ databases">
        <title>Draft genome assembly of a novel steroid transforming actinomycete isolated from African clawed frog Xenopus laevis.</title>
        <authorList>
            <person name="Bragin E."/>
            <person name="Kollerov V."/>
            <person name="Donova M.V."/>
        </authorList>
    </citation>
    <scope>NUCLEOTIDE SEQUENCE [LARGE SCALE GENOMIC DNA]</scope>
    <source>
        <strain evidence="2 5">MTOC-St3</strain>
    </source>
</reference>
<sequence length="75" mass="7843">MPEPFIPNAAELVGWRKSTYSGNEAGSCLEVVDARPGVIAVRDSKVPAGPALLLSASGWTSFITSLKEDVAPSRA</sequence>
<proteinExistence type="predicted"/>
<evidence type="ECO:0000313" key="2">
    <source>
        <dbReference type="EMBL" id="MFG6295801.1"/>
    </source>
</evidence>
<organism evidence="3 4">
    <name type="scientific">Streptomyces rochei</name>
    <name type="common">Streptomyces parvullus</name>
    <dbReference type="NCBI Taxonomy" id="1928"/>
    <lineage>
        <taxon>Bacteria</taxon>
        <taxon>Bacillati</taxon>
        <taxon>Actinomycetota</taxon>
        <taxon>Actinomycetes</taxon>
        <taxon>Kitasatosporales</taxon>
        <taxon>Streptomycetaceae</taxon>
        <taxon>Streptomyces</taxon>
        <taxon>Streptomyces rochei group</taxon>
    </lineage>
</organism>
<gene>
    <name evidence="2" type="ORF">ACGU38_10585</name>
    <name evidence="3" type="ORF">P7W03_13345</name>
</gene>
<reference evidence="3" key="1">
    <citation type="submission" date="2023-03" db="EMBL/GenBank/DDBJ databases">
        <title>Borrelidin-producing and root-colonizing Streptomyces rochei is a potent biopesticide for soil-borne oomycete-caused plant diseases.</title>
        <authorList>
            <person name="Zhou D."/>
            <person name="Wang X."/>
            <person name="Navarro-Munoz J.C."/>
            <person name="Li W."/>
            <person name="Li J."/>
            <person name="Jiu M."/>
            <person name="Deng S."/>
            <person name="Ye Y."/>
            <person name="Daly P."/>
            <person name="Wei L."/>
        </authorList>
    </citation>
    <scope>NUCLEOTIDE SEQUENCE</scope>
    <source>
        <strain evidence="3">JK1</strain>
    </source>
</reference>
<dbReference type="Proteomes" id="UP001231701">
    <property type="component" value="Chromosome"/>
</dbReference>
<evidence type="ECO:0000313" key="3">
    <source>
        <dbReference type="EMBL" id="WMC86489.1"/>
    </source>
</evidence>
<feature type="domain" description="DUF397" evidence="1">
    <location>
        <begin position="14"/>
        <end position="67"/>
    </location>
</feature>